<gene>
    <name evidence="2" type="ORF">BBW65_02700</name>
</gene>
<name>A0A1B1U4R2_9HELI</name>
<dbReference type="STRING" id="222136.BBW65_02700"/>
<dbReference type="SUPFAM" id="SSF53448">
    <property type="entry name" value="Nucleotide-diphospho-sugar transferases"/>
    <property type="match status" value="1"/>
</dbReference>
<evidence type="ECO:0000313" key="3">
    <source>
        <dbReference type="Proteomes" id="UP000092884"/>
    </source>
</evidence>
<accession>A0A1B1U4R2</accession>
<dbReference type="PANTHER" id="PTHR22916">
    <property type="entry name" value="GLYCOSYLTRANSFERASE"/>
    <property type="match status" value="1"/>
</dbReference>
<dbReference type="Proteomes" id="UP000092884">
    <property type="component" value="Chromosome"/>
</dbReference>
<dbReference type="CDD" id="cd00761">
    <property type="entry name" value="Glyco_tranf_GTA_type"/>
    <property type="match status" value="1"/>
</dbReference>
<dbReference type="InterPro" id="IPR001173">
    <property type="entry name" value="Glyco_trans_2-like"/>
</dbReference>
<dbReference type="Gene3D" id="3.90.550.10">
    <property type="entry name" value="Spore Coat Polysaccharide Biosynthesis Protein SpsA, Chain A"/>
    <property type="match status" value="1"/>
</dbReference>
<protein>
    <recommendedName>
        <fullName evidence="1">Glycosyltransferase 2-like domain-containing protein</fullName>
    </recommendedName>
</protein>
<dbReference type="KEGG" id="het:BBW65_02700"/>
<evidence type="ECO:0000313" key="2">
    <source>
        <dbReference type="EMBL" id="ANV97777.1"/>
    </source>
</evidence>
<dbReference type="PANTHER" id="PTHR22916:SF3">
    <property type="entry name" value="UDP-GLCNAC:BETAGAL BETA-1,3-N-ACETYLGLUCOSAMINYLTRANSFERASE-LIKE PROTEIN 1"/>
    <property type="match status" value="1"/>
</dbReference>
<keyword evidence="3" id="KW-1185">Reference proteome</keyword>
<dbReference type="EMBL" id="CP016503">
    <property type="protein sequence ID" value="ANV97777.1"/>
    <property type="molecule type" value="Genomic_DNA"/>
</dbReference>
<reference evidence="3" key="1">
    <citation type="submission" date="2016-07" db="EMBL/GenBank/DDBJ databases">
        <authorList>
            <person name="Florea S."/>
            <person name="Webb J.S."/>
            <person name="Jaromczyk J."/>
            <person name="Schardl C.L."/>
        </authorList>
    </citation>
    <scope>NUCLEOTIDE SEQUENCE [LARGE SCALE GENOMIC DNA]</scope>
    <source>
        <strain evidence="3">MIT 01-6242</strain>
    </source>
</reference>
<feature type="domain" description="Glycosyltransferase 2-like" evidence="1">
    <location>
        <begin position="35"/>
        <end position="141"/>
    </location>
</feature>
<evidence type="ECO:0000259" key="1">
    <source>
        <dbReference type="Pfam" id="PF00535"/>
    </source>
</evidence>
<proteinExistence type="predicted"/>
<dbReference type="OrthoDB" id="5396343at2"/>
<dbReference type="AlphaFoldDB" id="A0A1B1U4R2"/>
<dbReference type="Pfam" id="PF00535">
    <property type="entry name" value="Glycos_transf_2"/>
    <property type="match status" value="1"/>
</dbReference>
<dbReference type="InterPro" id="IPR029044">
    <property type="entry name" value="Nucleotide-diphossugar_trans"/>
</dbReference>
<dbReference type="GO" id="GO:0016758">
    <property type="term" value="F:hexosyltransferase activity"/>
    <property type="evidence" value="ECO:0007669"/>
    <property type="project" value="UniProtKB-ARBA"/>
</dbReference>
<sequence>MLMTHIPPPPHICSPNSHTSLSDNHTIHSMNPFFSIIIPVYNVQEYIARCLNSCINQTFKEIEIIIIDDCGSDDSMEIAREFAKQDKRIRILTNAENLGLFHTRIVGEREARGEYIMPLDSDDYIDLDACERIYNLLTQDYNERGEWVDLCCFAYFDTNKEDLNYQKIHFNGKNLWEEMIKFSGWSIWNKAYKKSLLDKTNAFIQEECQIPKLSAAEDALKLFIISLFAQNAIGMHDKYHHYCDNPQSITRTDDKEKLQKNYFDHLAIIKTLDSIPAYLLNSKNNGVKDRDSLQKYLRKEGEVFRSQIDRKNRKTNFFVYVFRLIRILGPYKFCVRAFLYIYKRLLS</sequence>
<organism evidence="2 3">
    <name type="scientific">Helicobacter enhydrae</name>
    <dbReference type="NCBI Taxonomy" id="222136"/>
    <lineage>
        <taxon>Bacteria</taxon>
        <taxon>Pseudomonadati</taxon>
        <taxon>Campylobacterota</taxon>
        <taxon>Epsilonproteobacteria</taxon>
        <taxon>Campylobacterales</taxon>
        <taxon>Helicobacteraceae</taxon>
        <taxon>Helicobacter</taxon>
    </lineage>
</organism>